<comment type="similarity">
    <text evidence="9">In the N-terminal section; belongs to the terpene synthase family.</text>
</comment>
<reference evidence="13" key="1">
    <citation type="journal article" date="2017" name="Genome Biol.">
        <title>Comparative genomics reveals high biological diversity and specific adaptations in the industrially and medically important fungal genus Aspergillus.</title>
        <authorList>
            <person name="de Vries R.P."/>
            <person name="Riley R."/>
            <person name="Wiebenga A."/>
            <person name="Aguilar-Osorio G."/>
            <person name="Amillis S."/>
            <person name="Uchima C.A."/>
            <person name="Anderluh G."/>
            <person name="Asadollahi M."/>
            <person name="Askin M."/>
            <person name="Barry K."/>
            <person name="Battaglia E."/>
            <person name="Bayram O."/>
            <person name="Benocci T."/>
            <person name="Braus-Stromeyer S.A."/>
            <person name="Caldana C."/>
            <person name="Canovas D."/>
            <person name="Cerqueira G.C."/>
            <person name="Chen F."/>
            <person name="Chen W."/>
            <person name="Choi C."/>
            <person name="Clum A."/>
            <person name="Dos Santos R.A."/>
            <person name="Damasio A.R."/>
            <person name="Diallinas G."/>
            <person name="Emri T."/>
            <person name="Fekete E."/>
            <person name="Flipphi M."/>
            <person name="Freyberg S."/>
            <person name="Gallo A."/>
            <person name="Gournas C."/>
            <person name="Habgood R."/>
            <person name="Hainaut M."/>
            <person name="Harispe M.L."/>
            <person name="Henrissat B."/>
            <person name="Hilden K.S."/>
            <person name="Hope R."/>
            <person name="Hossain A."/>
            <person name="Karabika E."/>
            <person name="Karaffa L."/>
            <person name="Karanyi Z."/>
            <person name="Krasevec N."/>
            <person name="Kuo A."/>
            <person name="Kusch H."/>
            <person name="LaButti K."/>
            <person name="Lagendijk E.L."/>
            <person name="Lapidus A."/>
            <person name="Levasseur A."/>
            <person name="Lindquist E."/>
            <person name="Lipzen A."/>
            <person name="Logrieco A.F."/>
            <person name="MacCabe A."/>
            <person name="Maekelae M.R."/>
            <person name="Malavazi I."/>
            <person name="Melin P."/>
            <person name="Meyer V."/>
            <person name="Mielnichuk N."/>
            <person name="Miskei M."/>
            <person name="Molnar A.P."/>
            <person name="Mule G."/>
            <person name="Ngan C.Y."/>
            <person name="Orejas M."/>
            <person name="Orosz E."/>
            <person name="Ouedraogo J.P."/>
            <person name="Overkamp K.M."/>
            <person name="Park H.-S."/>
            <person name="Perrone G."/>
            <person name="Piumi F."/>
            <person name="Punt P.J."/>
            <person name="Ram A.F."/>
            <person name="Ramon A."/>
            <person name="Rauscher S."/>
            <person name="Record E."/>
            <person name="Riano-Pachon D.M."/>
            <person name="Robert V."/>
            <person name="Roehrig J."/>
            <person name="Ruller R."/>
            <person name="Salamov A."/>
            <person name="Salih N.S."/>
            <person name="Samson R.A."/>
            <person name="Sandor E."/>
            <person name="Sanguinetti M."/>
            <person name="Schuetze T."/>
            <person name="Sepcic K."/>
            <person name="Shelest E."/>
            <person name="Sherlock G."/>
            <person name="Sophianopoulou V."/>
            <person name="Squina F.M."/>
            <person name="Sun H."/>
            <person name="Susca A."/>
            <person name="Todd R.B."/>
            <person name="Tsang A."/>
            <person name="Unkles S.E."/>
            <person name="van de Wiele N."/>
            <person name="van Rossen-Uffink D."/>
            <person name="Oliveira J.V."/>
            <person name="Vesth T.C."/>
            <person name="Visser J."/>
            <person name="Yu J.-H."/>
            <person name="Zhou M."/>
            <person name="Andersen M.R."/>
            <person name="Archer D.B."/>
            <person name="Baker S.E."/>
            <person name="Benoit I."/>
            <person name="Brakhage A.A."/>
            <person name="Braus G.H."/>
            <person name="Fischer R."/>
            <person name="Frisvad J.C."/>
            <person name="Goldman G.H."/>
            <person name="Houbraken J."/>
            <person name="Oakley B."/>
            <person name="Pocsi I."/>
            <person name="Scazzocchio C."/>
            <person name="Seiboth B."/>
            <person name="vanKuyk P.A."/>
            <person name="Wortman J."/>
            <person name="Dyer P.S."/>
            <person name="Grigoriev I.V."/>
        </authorList>
    </citation>
    <scope>NUCLEOTIDE SEQUENCE [LARGE SCALE GENOMIC DNA]</scope>
    <source>
        <strain evidence="13">ATCC 16872 / CBS 172.66 / WB 5094</strain>
    </source>
</reference>
<evidence type="ECO:0000256" key="9">
    <source>
        <dbReference type="ARBA" id="ARBA00038372"/>
    </source>
</evidence>
<dbReference type="GO" id="GO:0004659">
    <property type="term" value="F:prenyltransferase activity"/>
    <property type="evidence" value="ECO:0007669"/>
    <property type="project" value="InterPro"/>
</dbReference>
<dbReference type="PANTHER" id="PTHR12001">
    <property type="entry name" value="GERANYLGERANYL PYROPHOSPHATE SYNTHASE"/>
    <property type="match status" value="1"/>
</dbReference>
<dbReference type="Proteomes" id="UP000184546">
    <property type="component" value="Unassembled WGS sequence"/>
</dbReference>
<dbReference type="SFLD" id="SFLDS00005">
    <property type="entry name" value="Isoprenoid_Synthase_Type_I"/>
    <property type="match status" value="1"/>
</dbReference>
<keyword evidence="4" id="KW-0460">Magnesium</keyword>
<evidence type="ECO:0000256" key="5">
    <source>
        <dbReference type="ARBA" id="ARBA00023229"/>
    </source>
</evidence>
<feature type="region of interest" description="Disordered" evidence="11">
    <location>
        <begin position="46"/>
        <end position="68"/>
    </location>
</feature>
<keyword evidence="3" id="KW-0479">Metal-binding</keyword>
<evidence type="ECO:0000256" key="3">
    <source>
        <dbReference type="ARBA" id="ARBA00022723"/>
    </source>
</evidence>
<keyword evidence="5" id="KW-0414">Isoprene biosynthesis</keyword>
<keyword evidence="13" id="KW-1185">Reference proteome</keyword>
<dbReference type="InterPro" id="IPR000092">
    <property type="entry name" value="Polyprenyl_synt"/>
</dbReference>
<dbReference type="GO" id="GO:0046165">
    <property type="term" value="P:alcohol biosynthetic process"/>
    <property type="evidence" value="ECO:0007669"/>
    <property type="project" value="UniProtKB-ARBA"/>
</dbReference>
<keyword evidence="6" id="KW-0456">Lyase</keyword>
<feature type="compositionally biased region" description="Low complexity" evidence="11">
    <location>
        <begin position="52"/>
        <end position="64"/>
    </location>
</feature>
<keyword evidence="7" id="KW-0511">Multifunctional enzyme</keyword>
<dbReference type="GO" id="GO:0016829">
    <property type="term" value="F:lyase activity"/>
    <property type="evidence" value="ECO:0007669"/>
    <property type="project" value="UniProtKB-KW"/>
</dbReference>
<dbReference type="OMA" id="IMAPFRY"/>
<evidence type="ECO:0000313" key="12">
    <source>
        <dbReference type="EMBL" id="OJK02333.1"/>
    </source>
</evidence>
<dbReference type="GO" id="GO:0008299">
    <property type="term" value="P:isoprenoid biosynthetic process"/>
    <property type="evidence" value="ECO:0007669"/>
    <property type="project" value="UniProtKB-KW"/>
</dbReference>
<dbReference type="InterPro" id="IPR033749">
    <property type="entry name" value="Polyprenyl_synt_CS"/>
</dbReference>
<dbReference type="GO" id="GO:0043386">
    <property type="term" value="P:mycotoxin biosynthetic process"/>
    <property type="evidence" value="ECO:0007669"/>
    <property type="project" value="UniProtKB-ARBA"/>
</dbReference>
<protein>
    <recommendedName>
        <fullName evidence="14">Dimethylallyltranstransferase</fullName>
    </recommendedName>
</protein>
<dbReference type="AlphaFoldDB" id="A0A1L9X1L5"/>
<dbReference type="VEuPathDB" id="FungiDB:ASPACDRAFT_115124"/>
<evidence type="ECO:0000256" key="10">
    <source>
        <dbReference type="RuleBase" id="RU004466"/>
    </source>
</evidence>
<dbReference type="GeneID" id="30969687"/>
<comment type="similarity">
    <text evidence="8">In the C-terminal section; belongs to the FPP/GGPP synthase family.</text>
</comment>
<evidence type="ECO:0000256" key="2">
    <source>
        <dbReference type="ARBA" id="ARBA00022679"/>
    </source>
</evidence>
<dbReference type="InterPro" id="IPR008949">
    <property type="entry name" value="Isoprenoid_synthase_dom_sf"/>
</dbReference>
<evidence type="ECO:0000313" key="13">
    <source>
        <dbReference type="Proteomes" id="UP000184546"/>
    </source>
</evidence>
<dbReference type="SUPFAM" id="SSF48576">
    <property type="entry name" value="Terpenoid synthases"/>
    <property type="match status" value="1"/>
</dbReference>
<evidence type="ECO:0008006" key="14">
    <source>
        <dbReference type="Google" id="ProtNLM"/>
    </source>
</evidence>
<dbReference type="Pfam" id="PF00348">
    <property type="entry name" value="polyprenyl_synt"/>
    <property type="match status" value="1"/>
</dbReference>
<organism evidence="12 13">
    <name type="scientific">Aspergillus aculeatus (strain ATCC 16872 / CBS 172.66 / WB 5094)</name>
    <dbReference type="NCBI Taxonomy" id="690307"/>
    <lineage>
        <taxon>Eukaryota</taxon>
        <taxon>Fungi</taxon>
        <taxon>Dikarya</taxon>
        <taxon>Ascomycota</taxon>
        <taxon>Pezizomycotina</taxon>
        <taxon>Eurotiomycetes</taxon>
        <taxon>Eurotiomycetidae</taxon>
        <taxon>Eurotiales</taxon>
        <taxon>Aspergillaceae</taxon>
        <taxon>Aspergillus</taxon>
        <taxon>Aspergillus subgen. Circumdati</taxon>
    </lineage>
</organism>
<dbReference type="GO" id="GO:0046872">
    <property type="term" value="F:metal ion binding"/>
    <property type="evidence" value="ECO:0007669"/>
    <property type="project" value="UniProtKB-KW"/>
</dbReference>
<comment type="pathway">
    <text evidence="1">Secondary metabolite biosynthesis; terpenoid biosynthesis.</text>
</comment>
<sequence>MIRAGNPMLGRLLFAPTWLHISRSTHGELSETEEKTRRPFMDILSVAGANDPGSSNTGSPSSPSILPPSPKLINYQRLPASNGSYGGGISLPPAMKQLVEESPEQQLLEVDPLASTTQTEPIMAPFRYMSSLPSKGVRDQLLEALNVWVGTPRDLLPQVGAIVADIHNISLMLDDVEDGSPLRRSRPAAHTVFGIAQTINAASYQLVDVISRASEMGTECQSIIIDAMKKMLIGQSLDLHWVQHVSPPTLQEYLQMIDGKTGALFCMIERLMTSLSHSTTTQPPTPSPISSSPVSSLSNLLILFGRFFQVRDDYANLVDDQYQAAKGHCEDLDEGKWSFILLHALEYATPTTRSLLMNLLMQRHALGCAGRGHKQLILQILREETKSLAYTASALETLRQAIEGEIRRVEVFTGVANPLLRGMVERLRVRM</sequence>
<dbReference type="PROSITE" id="PS00444">
    <property type="entry name" value="POLYPRENYL_SYNTHASE_2"/>
    <property type="match status" value="1"/>
</dbReference>
<evidence type="ECO:0000256" key="11">
    <source>
        <dbReference type="SAM" id="MobiDB-lite"/>
    </source>
</evidence>
<dbReference type="STRING" id="690307.A0A1L9X1L5"/>
<gene>
    <name evidence="12" type="ORF">ASPACDRAFT_115124</name>
</gene>
<comment type="similarity">
    <text evidence="10">Belongs to the FPP/GGPP synthase family.</text>
</comment>
<dbReference type="EMBL" id="KV878973">
    <property type="protein sequence ID" value="OJK02333.1"/>
    <property type="molecule type" value="Genomic_DNA"/>
</dbReference>
<evidence type="ECO:0000256" key="4">
    <source>
        <dbReference type="ARBA" id="ARBA00022842"/>
    </source>
</evidence>
<evidence type="ECO:0000256" key="6">
    <source>
        <dbReference type="ARBA" id="ARBA00023239"/>
    </source>
</evidence>
<evidence type="ECO:0000256" key="7">
    <source>
        <dbReference type="ARBA" id="ARBA00023268"/>
    </source>
</evidence>
<accession>A0A1L9X1L5</accession>
<dbReference type="PANTHER" id="PTHR12001:SF72">
    <property type="entry name" value="THIJ_PFPI FAMILY PROTEIN (AFU_ORTHOLOGUE AFUA_3G01210)-RELATED"/>
    <property type="match status" value="1"/>
</dbReference>
<proteinExistence type="inferred from homology"/>
<keyword evidence="2 10" id="KW-0808">Transferase</keyword>
<evidence type="ECO:0000256" key="8">
    <source>
        <dbReference type="ARBA" id="ARBA00038363"/>
    </source>
</evidence>
<name>A0A1L9X1L5_ASPA1</name>
<dbReference type="Gene3D" id="1.10.600.10">
    <property type="entry name" value="Farnesyl Diphosphate Synthase"/>
    <property type="match status" value="1"/>
</dbReference>
<dbReference type="OrthoDB" id="6921389at2759"/>
<evidence type="ECO:0000256" key="1">
    <source>
        <dbReference type="ARBA" id="ARBA00004721"/>
    </source>
</evidence>
<dbReference type="RefSeq" id="XP_020058672.1">
    <property type="nucleotide sequence ID" value="XM_020195873.1"/>
</dbReference>